<protein>
    <recommendedName>
        <fullName evidence="6">Protein SPIRAL1-like 5</fullName>
    </recommendedName>
</protein>
<feature type="compositionally biased region" description="Polar residues" evidence="3">
    <location>
        <begin position="110"/>
        <end position="127"/>
    </location>
</feature>
<dbReference type="GO" id="GO:0010005">
    <property type="term" value="C:cortical microtubule, transverse to long axis"/>
    <property type="evidence" value="ECO:0007669"/>
    <property type="project" value="TreeGrafter"/>
</dbReference>
<dbReference type="EMBL" id="CM026424">
    <property type="protein sequence ID" value="KAG0580951.1"/>
    <property type="molecule type" value="Genomic_DNA"/>
</dbReference>
<proteinExistence type="inferred from homology"/>
<dbReference type="EMBL" id="CM026424">
    <property type="protein sequence ID" value="KAG0580950.1"/>
    <property type="molecule type" value="Genomic_DNA"/>
</dbReference>
<comment type="similarity">
    <text evidence="1">Belongs to the SPIRAL1 family.</text>
</comment>
<gene>
    <name evidence="4" type="ORF">KC19_4G212800</name>
</gene>
<dbReference type="EMBL" id="CM026424">
    <property type="protein sequence ID" value="KAG0580953.1"/>
    <property type="molecule type" value="Genomic_DNA"/>
</dbReference>
<accession>A0A8T0IDM3</accession>
<feature type="region of interest" description="Disordered" evidence="3">
    <location>
        <begin position="19"/>
        <end position="77"/>
    </location>
</feature>
<name>A0A8T0IDM3_CERPU</name>
<dbReference type="EMBL" id="CM026424">
    <property type="protein sequence ID" value="KAG0580954.1"/>
    <property type="molecule type" value="Genomic_DNA"/>
</dbReference>
<evidence type="ECO:0008006" key="6">
    <source>
        <dbReference type="Google" id="ProtNLM"/>
    </source>
</evidence>
<dbReference type="Proteomes" id="UP000822688">
    <property type="component" value="Chromosome 4"/>
</dbReference>
<evidence type="ECO:0000313" key="4">
    <source>
        <dbReference type="EMBL" id="KAG0580951.1"/>
    </source>
</evidence>
<reference evidence="4" key="1">
    <citation type="submission" date="2020-06" db="EMBL/GenBank/DDBJ databases">
        <title>WGS assembly of Ceratodon purpureus strain R40.</title>
        <authorList>
            <person name="Carey S.B."/>
            <person name="Jenkins J."/>
            <person name="Shu S."/>
            <person name="Lovell J.T."/>
            <person name="Sreedasyam A."/>
            <person name="Maumus F."/>
            <person name="Tiley G.P."/>
            <person name="Fernandez-Pozo N."/>
            <person name="Barry K."/>
            <person name="Chen C."/>
            <person name="Wang M."/>
            <person name="Lipzen A."/>
            <person name="Daum C."/>
            <person name="Saski C.A."/>
            <person name="Payton A.C."/>
            <person name="Mcbreen J.C."/>
            <person name="Conrad R.E."/>
            <person name="Kollar L.M."/>
            <person name="Olsson S."/>
            <person name="Huttunen S."/>
            <person name="Landis J.B."/>
            <person name="Wickett N.J."/>
            <person name="Johnson M.G."/>
            <person name="Rensing S.A."/>
            <person name="Grimwood J."/>
            <person name="Schmutz J."/>
            <person name="Mcdaniel S.F."/>
        </authorList>
    </citation>
    <scope>NUCLEOTIDE SEQUENCE</scope>
    <source>
        <strain evidence="4">R40</strain>
    </source>
</reference>
<feature type="compositionally biased region" description="Polar residues" evidence="3">
    <location>
        <begin position="49"/>
        <end position="67"/>
    </location>
</feature>
<dbReference type="AlphaFoldDB" id="A0A8T0IDM3"/>
<evidence type="ECO:0000256" key="3">
    <source>
        <dbReference type="SAM" id="MobiDB-lite"/>
    </source>
</evidence>
<dbReference type="PANTHER" id="PTHR33403:SF31">
    <property type="entry name" value="PROTEIN SPIRAL1-LIKE 1"/>
    <property type="match status" value="1"/>
</dbReference>
<feature type="region of interest" description="Disordered" evidence="3">
    <location>
        <begin position="106"/>
        <end position="127"/>
    </location>
</feature>
<dbReference type="PANTHER" id="PTHR33403">
    <property type="entry name" value="SPR1"/>
    <property type="match status" value="1"/>
</dbReference>
<evidence type="ECO:0000313" key="5">
    <source>
        <dbReference type="Proteomes" id="UP000822688"/>
    </source>
</evidence>
<dbReference type="OrthoDB" id="62622at2759"/>
<evidence type="ECO:0000256" key="1">
    <source>
        <dbReference type="ARBA" id="ARBA00009656"/>
    </source>
</evidence>
<dbReference type="InterPro" id="IPR039613">
    <property type="entry name" value="SPR1/2/3/4/5"/>
</dbReference>
<organism evidence="4 5">
    <name type="scientific">Ceratodon purpureus</name>
    <name type="common">Fire moss</name>
    <name type="synonym">Dicranum purpureum</name>
    <dbReference type="NCBI Taxonomy" id="3225"/>
    <lineage>
        <taxon>Eukaryota</taxon>
        <taxon>Viridiplantae</taxon>
        <taxon>Streptophyta</taxon>
        <taxon>Embryophyta</taxon>
        <taxon>Bryophyta</taxon>
        <taxon>Bryophytina</taxon>
        <taxon>Bryopsida</taxon>
        <taxon>Dicranidae</taxon>
        <taxon>Pseudoditrichales</taxon>
        <taxon>Ditrichaceae</taxon>
        <taxon>Ceratodon</taxon>
    </lineage>
</organism>
<keyword evidence="5" id="KW-1185">Reference proteome</keyword>
<keyword evidence="2" id="KW-0493">Microtubule</keyword>
<evidence type="ECO:0000256" key="2">
    <source>
        <dbReference type="ARBA" id="ARBA00022701"/>
    </source>
</evidence>
<comment type="caution">
    <text evidence="4">The sequence shown here is derived from an EMBL/GenBank/DDBJ whole genome shotgun (WGS) entry which is preliminary data.</text>
</comment>
<dbReference type="GO" id="GO:0043622">
    <property type="term" value="P:cortical microtubule organization"/>
    <property type="evidence" value="ECO:0007669"/>
    <property type="project" value="InterPro"/>
</dbReference>
<sequence length="127" mass="14010">MFRRGQSCGGGYSSLGYLFGGDDKPRAVRPNHRSQKQISQEQPVKEQHNLSGYGSKSPYESTSSVISPENERPAAGKVYHDEIHMDRTNNNYHRADGQNCGNFITDRPSTRVQSSPGGQSSLGYLFG</sequence>
<dbReference type="EMBL" id="CM026424">
    <property type="protein sequence ID" value="KAG0580952.1"/>
    <property type="molecule type" value="Genomic_DNA"/>
</dbReference>